<dbReference type="EMBL" id="JOJR01000024">
    <property type="protein sequence ID" value="RCN50343.1"/>
    <property type="molecule type" value="Genomic_DNA"/>
</dbReference>
<dbReference type="STRING" id="29170.A0A368H134"/>
<accession>A0A368H134</accession>
<evidence type="ECO:0000313" key="1">
    <source>
        <dbReference type="EMBL" id="RCN50343.1"/>
    </source>
</evidence>
<reference evidence="1 2" key="1">
    <citation type="submission" date="2014-10" db="EMBL/GenBank/DDBJ databases">
        <title>Draft genome of the hookworm Ancylostoma caninum.</title>
        <authorList>
            <person name="Mitreva M."/>
        </authorList>
    </citation>
    <scope>NUCLEOTIDE SEQUENCE [LARGE SCALE GENOMIC DNA]</scope>
    <source>
        <strain evidence="1 2">Baltimore</strain>
    </source>
</reference>
<gene>
    <name evidence="1" type="ORF">ANCCAN_03565</name>
</gene>
<dbReference type="AlphaFoldDB" id="A0A368H134"/>
<keyword evidence="2" id="KW-1185">Reference proteome</keyword>
<proteinExistence type="predicted"/>
<evidence type="ECO:0000313" key="2">
    <source>
        <dbReference type="Proteomes" id="UP000252519"/>
    </source>
</evidence>
<comment type="caution">
    <text evidence="1">The sequence shown here is derived from an EMBL/GenBank/DDBJ whole genome shotgun (WGS) entry which is preliminary data.</text>
</comment>
<dbReference type="Proteomes" id="UP000252519">
    <property type="component" value="Unassembled WGS sequence"/>
</dbReference>
<sequence>MPQLNTLFDQEPFTSKGIRLYSSLLASLFVDEDVMTKCHYEKKRLKTDRIWREILRTMGAKYKDGEFKDKIVELDENGQLTSKPPTLRLTNPFQACMV</sequence>
<organism evidence="1 2">
    <name type="scientific">Ancylostoma caninum</name>
    <name type="common">Dog hookworm</name>
    <dbReference type="NCBI Taxonomy" id="29170"/>
    <lineage>
        <taxon>Eukaryota</taxon>
        <taxon>Metazoa</taxon>
        <taxon>Ecdysozoa</taxon>
        <taxon>Nematoda</taxon>
        <taxon>Chromadorea</taxon>
        <taxon>Rhabditida</taxon>
        <taxon>Rhabditina</taxon>
        <taxon>Rhabditomorpha</taxon>
        <taxon>Strongyloidea</taxon>
        <taxon>Ancylostomatidae</taxon>
        <taxon>Ancylostomatinae</taxon>
        <taxon>Ancylostoma</taxon>
    </lineage>
</organism>
<protein>
    <submittedName>
        <fullName evidence="1">Uncharacterized protein</fullName>
    </submittedName>
</protein>
<dbReference type="OrthoDB" id="5856915at2759"/>
<name>A0A368H134_ANCCA</name>